<comment type="caution">
    <text evidence="1">The sequence shown here is derived from an EMBL/GenBank/DDBJ whole genome shotgun (WGS) entry which is preliminary data.</text>
</comment>
<organism evidence="1 2">
    <name type="scientific">Parasponia andersonii</name>
    <name type="common">Sponia andersonii</name>
    <dbReference type="NCBI Taxonomy" id="3476"/>
    <lineage>
        <taxon>Eukaryota</taxon>
        <taxon>Viridiplantae</taxon>
        <taxon>Streptophyta</taxon>
        <taxon>Embryophyta</taxon>
        <taxon>Tracheophyta</taxon>
        <taxon>Spermatophyta</taxon>
        <taxon>Magnoliopsida</taxon>
        <taxon>eudicotyledons</taxon>
        <taxon>Gunneridae</taxon>
        <taxon>Pentapetalae</taxon>
        <taxon>rosids</taxon>
        <taxon>fabids</taxon>
        <taxon>Rosales</taxon>
        <taxon>Cannabaceae</taxon>
        <taxon>Parasponia</taxon>
    </lineage>
</organism>
<name>A0A2P5CLH9_PARAD</name>
<keyword evidence="2" id="KW-1185">Reference proteome</keyword>
<dbReference type="EMBL" id="JXTB01000118">
    <property type="protein sequence ID" value="PON61845.1"/>
    <property type="molecule type" value="Genomic_DNA"/>
</dbReference>
<evidence type="ECO:0000313" key="2">
    <source>
        <dbReference type="Proteomes" id="UP000237105"/>
    </source>
</evidence>
<evidence type="ECO:0000313" key="1">
    <source>
        <dbReference type="EMBL" id="PON61845.1"/>
    </source>
</evidence>
<protein>
    <submittedName>
        <fullName evidence="1">Uncharacterized protein</fullName>
    </submittedName>
</protein>
<dbReference type="AlphaFoldDB" id="A0A2P5CLH9"/>
<reference evidence="2" key="1">
    <citation type="submission" date="2016-06" db="EMBL/GenBank/DDBJ databases">
        <title>Parallel loss of symbiosis genes in relatives of nitrogen-fixing non-legume Parasponia.</title>
        <authorList>
            <person name="Van Velzen R."/>
            <person name="Holmer R."/>
            <person name="Bu F."/>
            <person name="Rutten L."/>
            <person name="Van Zeijl A."/>
            <person name="Liu W."/>
            <person name="Santuari L."/>
            <person name="Cao Q."/>
            <person name="Sharma T."/>
            <person name="Shen D."/>
            <person name="Roswanjaya Y."/>
            <person name="Wardhani T."/>
            <person name="Kalhor M.S."/>
            <person name="Jansen J."/>
            <person name="Van den Hoogen J."/>
            <person name="Gungor B."/>
            <person name="Hartog M."/>
            <person name="Hontelez J."/>
            <person name="Verver J."/>
            <person name="Yang W.-C."/>
            <person name="Schijlen E."/>
            <person name="Repin R."/>
            <person name="Schilthuizen M."/>
            <person name="Schranz E."/>
            <person name="Heidstra R."/>
            <person name="Miyata K."/>
            <person name="Fedorova E."/>
            <person name="Kohlen W."/>
            <person name="Bisseling T."/>
            <person name="Smit S."/>
            <person name="Geurts R."/>
        </authorList>
    </citation>
    <scope>NUCLEOTIDE SEQUENCE [LARGE SCALE GENOMIC DNA]</scope>
    <source>
        <strain evidence="2">cv. WU1-14</strain>
    </source>
</reference>
<accession>A0A2P5CLH9</accession>
<dbReference type="Proteomes" id="UP000237105">
    <property type="component" value="Unassembled WGS sequence"/>
</dbReference>
<sequence length="93" mass="10462">MQGLLTISDKAFRRLKVLRYGTSKILFNHDGDFITADANVNVRGIDESGVIIQWDAFNAVINNNSNRHIDARNCVIFKISIFKHVNGGDQLVM</sequence>
<proteinExistence type="predicted"/>
<gene>
    <name evidence="1" type="ORF">PanWU01x14_142630</name>
</gene>